<comment type="caution">
    <text evidence="1">The sequence shown here is derived from an EMBL/GenBank/DDBJ whole genome shotgun (WGS) entry which is preliminary data.</text>
</comment>
<dbReference type="AlphaFoldDB" id="A0AAN7BE07"/>
<reference evidence="1" key="2">
    <citation type="submission" date="2023-05" db="EMBL/GenBank/DDBJ databases">
        <authorList>
            <consortium name="Lawrence Berkeley National Laboratory"/>
            <person name="Steindorff A."/>
            <person name="Hensen N."/>
            <person name="Bonometti L."/>
            <person name="Westerberg I."/>
            <person name="Brannstrom I.O."/>
            <person name="Guillou S."/>
            <person name="Cros-Aarteil S."/>
            <person name="Calhoun S."/>
            <person name="Haridas S."/>
            <person name="Kuo A."/>
            <person name="Mondo S."/>
            <person name="Pangilinan J."/>
            <person name="Riley R."/>
            <person name="Labutti K."/>
            <person name="Andreopoulos B."/>
            <person name="Lipzen A."/>
            <person name="Chen C."/>
            <person name="Yanf M."/>
            <person name="Daum C."/>
            <person name="Ng V."/>
            <person name="Clum A."/>
            <person name="Ohm R."/>
            <person name="Martin F."/>
            <person name="Silar P."/>
            <person name="Natvig D."/>
            <person name="Lalanne C."/>
            <person name="Gautier V."/>
            <person name="Ament-Velasquez S.L."/>
            <person name="Kruys A."/>
            <person name="Hutchinson M.I."/>
            <person name="Powell A.J."/>
            <person name="Barry K."/>
            <person name="Miller A.N."/>
            <person name="Grigoriev I.V."/>
            <person name="Debuchy R."/>
            <person name="Gladieux P."/>
            <person name="Thoren M.H."/>
            <person name="Johannesson H."/>
        </authorList>
    </citation>
    <scope>NUCLEOTIDE SEQUENCE</scope>
    <source>
        <strain evidence="1">CBS 990.96</strain>
    </source>
</reference>
<protein>
    <submittedName>
        <fullName evidence="1">Uncharacterized protein</fullName>
    </submittedName>
</protein>
<dbReference type="Proteomes" id="UP001301958">
    <property type="component" value="Unassembled WGS sequence"/>
</dbReference>
<organism evidence="1 2">
    <name type="scientific">Podospora fimiseda</name>
    <dbReference type="NCBI Taxonomy" id="252190"/>
    <lineage>
        <taxon>Eukaryota</taxon>
        <taxon>Fungi</taxon>
        <taxon>Dikarya</taxon>
        <taxon>Ascomycota</taxon>
        <taxon>Pezizomycotina</taxon>
        <taxon>Sordariomycetes</taxon>
        <taxon>Sordariomycetidae</taxon>
        <taxon>Sordariales</taxon>
        <taxon>Podosporaceae</taxon>
        <taxon>Podospora</taxon>
    </lineage>
</organism>
<dbReference type="EMBL" id="MU865481">
    <property type="protein sequence ID" value="KAK4222276.1"/>
    <property type="molecule type" value="Genomic_DNA"/>
</dbReference>
<keyword evidence="2" id="KW-1185">Reference proteome</keyword>
<sequence>MPDAVAEAQEQLKNLLKTTDDVLTKVAQRKVLSVLAFPEMRSRRDLVAETHAQTFSWIFYDQELKPYDESWDWEKERSGKRR</sequence>
<accession>A0AAN7BE07</accession>
<evidence type="ECO:0000313" key="2">
    <source>
        <dbReference type="Proteomes" id="UP001301958"/>
    </source>
</evidence>
<name>A0AAN7BE07_9PEZI</name>
<gene>
    <name evidence="1" type="ORF">QBC38DRAFT_460577</name>
</gene>
<proteinExistence type="predicted"/>
<reference evidence="1" key="1">
    <citation type="journal article" date="2023" name="Mol. Phylogenet. Evol.">
        <title>Genome-scale phylogeny and comparative genomics of the fungal order Sordariales.</title>
        <authorList>
            <person name="Hensen N."/>
            <person name="Bonometti L."/>
            <person name="Westerberg I."/>
            <person name="Brannstrom I.O."/>
            <person name="Guillou S."/>
            <person name="Cros-Aarteil S."/>
            <person name="Calhoun S."/>
            <person name="Haridas S."/>
            <person name="Kuo A."/>
            <person name="Mondo S."/>
            <person name="Pangilinan J."/>
            <person name="Riley R."/>
            <person name="LaButti K."/>
            <person name="Andreopoulos B."/>
            <person name="Lipzen A."/>
            <person name="Chen C."/>
            <person name="Yan M."/>
            <person name="Daum C."/>
            <person name="Ng V."/>
            <person name="Clum A."/>
            <person name="Steindorff A."/>
            <person name="Ohm R.A."/>
            <person name="Martin F."/>
            <person name="Silar P."/>
            <person name="Natvig D.O."/>
            <person name="Lalanne C."/>
            <person name="Gautier V."/>
            <person name="Ament-Velasquez S.L."/>
            <person name="Kruys A."/>
            <person name="Hutchinson M.I."/>
            <person name="Powell A.J."/>
            <person name="Barry K."/>
            <person name="Miller A.N."/>
            <person name="Grigoriev I.V."/>
            <person name="Debuchy R."/>
            <person name="Gladieux P."/>
            <person name="Hiltunen Thoren M."/>
            <person name="Johannesson H."/>
        </authorList>
    </citation>
    <scope>NUCLEOTIDE SEQUENCE</scope>
    <source>
        <strain evidence="1">CBS 990.96</strain>
    </source>
</reference>
<evidence type="ECO:0000313" key="1">
    <source>
        <dbReference type="EMBL" id="KAK4222276.1"/>
    </source>
</evidence>